<dbReference type="GeneID" id="83058015"/>
<sequence>MRIECERCLVFAAGLIVGAGAYAMVKNGKAKKAAVKALAKGMELQEKVAAAAERTKESVADTIAEAKCCMEEEK</sequence>
<name>A0A1B2I5G8_9BACT</name>
<keyword evidence="2" id="KW-1185">Reference proteome</keyword>
<dbReference type="KEGG" id="cpor:BED41_09155"/>
<dbReference type="Proteomes" id="UP000093044">
    <property type="component" value="Chromosome"/>
</dbReference>
<proteinExistence type="predicted"/>
<dbReference type="STRING" id="1197717.BED41_09155"/>
<gene>
    <name evidence="1" type="ORF">BED41_09155</name>
</gene>
<dbReference type="EMBL" id="CP016757">
    <property type="protein sequence ID" value="ANZ45221.1"/>
    <property type="molecule type" value="Genomic_DNA"/>
</dbReference>
<reference evidence="1" key="1">
    <citation type="submission" date="2016-08" db="EMBL/GenBank/DDBJ databases">
        <title>Complete genome of Cloacibacillus porcorum.</title>
        <authorList>
            <person name="Looft T."/>
            <person name="Bayles D.O."/>
            <person name="Alt D.P."/>
        </authorList>
    </citation>
    <scope>NUCLEOTIDE SEQUENCE [LARGE SCALE GENOMIC DNA]</scope>
    <source>
        <strain evidence="1">CL-84</strain>
    </source>
</reference>
<evidence type="ECO:0000313" key="1">
    <source>
        <dbReference type="EMBL" id="ANZ45221.1"/>
    </source>
</evidence>
<dbReference type="RefSeq" id="WP_008712061.1">
    <property type="nucleotide sequence ID" value="NZ_CALCLR010000004.1"/>
</dbReference>
<dbReference type="OrthoDB" id="9918035at2"/>
<evidence type="ECO:0000313" key="2">
    <source>
        <dbReference type="Proteomes" id="UP000093044"/>
    </source>
</evidence>
<organism evidence="1 2">
    <name type="scientific">Cloacibacillus porcorum</name>
    <dbReference type="NCBI Taxonomy" id="1197717"/>
    <lineage>
        <taxon>Bacteria</taxon>
        <taxon>Thermotogati</taxon>
        <taxon>Synergistota</taxon>
        <taxon>Synergistia</taxon>
        <taxon>Synergistales</taxon>
        <taxon>Synergistaceae</taxon>
        <taxon>Cloacibacillus</taxon>
    </lineage>
</organism>
<dbReference type="AlphaFoldDB" id="A0A1B2I5G8"/>
<accession>A0A1B2I5G8</accession>
<protein>
    <submittedName>
        <fullName evidence="1">Uncharacterized protein</fullName>
    </submittedName>
</protein>